<evidence type="ECO:0000259" key="1">
    <source>
        <dbReference type="Pfam" id="PF04754"/>
    </source>
</evidence>
<evidence type="ECO:0000313" key="2">
    <source>
        <dbReference type="EMBL" id="BBJ31338.1"/>
    </source>
</evidence>
<evidence type="ECO:0000313" key="3">
    <source>
        <dbReference type="Proteomes" id="UP000321183"/>
    </source>
</evidence>
<dbReference type="InterPro" id="IPR006842">
    <property type="entry name" value="Transposase_31"/>
</dbReference>
<accession>A0A510G6V8</accession>
<keyword evidence="3" id="KW-1185">Reference proteome</keyword>
<sequence>MLNIAEYHMKVIKNKKSPFIYYLVFYNGIQKYTAPLNLWELFENSELVKATWINDYRLINVHEIPDEKLKENTWSGILQFFMKHIHKRDLLKRW</sequence>
<dbReference type="AlphaFoldDB" id="A0A510G6V8"/>
<reference evidence="2 3" key="1">
    <citation type="submission" date="2019-04" db="EMBL/GenBank/DDBJ databases">
        <title>Draft genome sequence of Rickettsia asiatica Maytaro1284.</title>
        <authorList>
            <person name="Thu M."/>
            <person name="Qiu Y."/>
            <person name="Nakao R."/>
        </authorList>
    </citation>
    <scope>NUCLEOTIDE SEQUENCE [LARGE SCALE GENOMIC DNA]</scope>
    <source>
        <strain evidence="2 3">Maytaro1284</strain>
    </source>
</reference>
<proteinExistence type="predicted"/>
<dbReference type="KEGG" id="ras:RAS_04470"/>
<organism evidence="2 3">
    <name type="scientific">Rickettsia asiatica</name>
    <dbReference type="NCBI Taxonomy" id="238800"/>
    <lineage>
        <taxon>Bacteria</taxon>
        <taxon>Pseudomonadati</taxon>
        <taxon>Pseudomonadota</taxon>
        <taxon>Alphaproteobacteria</taxon>
        <taxon>Rickettsiales</taxon>
        <taxon>Rickettsiaceae</taxon>
        <taxon>Rickettsieae</taxon>
        <taxon>Rickettsia</taxon>
        <taxon>spotted fever group</taxon>
    </lineage>
</organism>
<dbReference type="Pfam" id="PF04754">
    <property type="entry name" value="Transposase_31"/>
    <property type="match status" value="1"/>
</dbReference>
<name>A0A510G6V8_9RICK</name>
<dbReference type="Proteomes" id="UP000321183">
    <property type="component" value="Chromosome"/>
</dbReference>
<protein>
    <recommendedName>
        <fullName evidence="1">Transposase (putative) YhgA-like domain-containing protein</fullName>
    </recommendedName>
</protein>
<gene>
    <name evidence="2" type="ORF">RAS_04470</name>
</gene>
<dbReference type="EMBL" id="AP019563">
    <property type="protein sequence ID" value="BBJ31338.1"/>
    <property type="molecule type" value="Genomic_DNA"/>
</dbReference>
<feature type="domain" description="Transposase (putative) YhgA-like" evidence="1">
    <location>
        <begin position="2"/>
        <end position="92"/>
    </location>
</feature>